<feature type="compositionally biased region" description="Low complexity" evidence="1">
    <location>
        <begin position="261"/>
        <end position="283"/>
    </location>
</feature>
<feature type="compositionally biased region" description="Low complexity" evidence="1">
    <location>
        <begin position="764"/>
        <end position="774"/>
    </location>
</feature>
<feature type="compositionally biased region" description="Basic and acidic residues" evidence="1">
    <location>
        <begin position="754"/>
        <end position="763"/>
    </location>
</feature>
<comment type="caution">
    <text evidence="2">The sequence shown here is derived from an EMBL/GenBank/DDBJ whole genome shotgun (WGS) entry which is preliminary data.</text>
</comment>
<dbReference type="AlphaFoldDB" id="A0AAD2D0M4"/>
<feature type="compositionally biased region" description="Basic and acidic residues" evidence="1">
    <location>
        <begin position="810"/>
        <end position="821"/>
    </location>
</feature>
<accession>A0AAD2D0M4</accession>
<feature type="compositionally biased region" description="Basic and acidic residues" evidence="1">
    <location>
        <begin position="1"/>
        <end position="11"/>
    </location>
</feature>
<feature type="compositionally biased region" description="Basic and acidic residues" evidence="1">
    <location>
        <begin position="31"/>
        <end position="46"/>
    </location>
</feature>
<feature type="compositionally biased region" description="Basic and acidic residues" evidence="1">
    <location>
        <begin position="862"/>
        <end position="871"/>
    </location>
</feature>
<evidence type="ECO:0000256" key="1">
    <source>
        <dbReference type="SAM" id="MobiDB-lite"/>
    </source>
</evidence>
<proteinExistence type="predicted"/>
<feature type="region of interest" description="Disordered" evidence="1">
    <location>
        <begin position="582"/>
        <end position="605"/>
    </location>
</feature>
<keyword evidence="3" id="KW-1185">Reference proteome</keyword>
<organism evidence="2 3">
    <name type="scientific">Cylindrotheca closterium</name>
    <dbReference type="NCBI Taxonomy" id="2856"/>
    <lineage>
        <taxon>Eukaryota</taxon>
        <taxon>Sar</taxon>
        <taxon>Stramenopiles</taxon>
        <taxon>Ochrophyta</taxon>
        <taxon>Bacillariophyta</taxon>
        <taxon>Bacillariophyceae</taxon>
        <taxon>Bacillariophycidae</taxon>
        <taxon>Bacillariales</taxon>
        <taxon>Bacillariaceae</taxon>
        <taxon>Cylindrotheca</taxon>
    </lineage>
</organism>
<feature type="compositionally biased region" description="Pro residues" evidence="1">
    <location>
        <begin position="308"/>
        <end position="317"/>
    </location>
</feature>
<feature type="compositionally biased region" description="Basic residues" evidence="1">
    <location>
        <begin position="837"/>
        <end position="851"/>
    </location>
</feature>
<feature type="compositionally biased region" description="Basic residues" evidence="1">
    <location>
        <begin position="544"/>
        <end position="560"/>
    </location>
</feature>
<reference evidence="2" key="1">
    <citation type="submission" date="2023-08" db="EMBL/GenBank/DDBJ databases">
        <authorList>
            <person name="Audoor S."/>
            <person name="Bilcke G."/>
        </authorList>
    </citation>
    <scope>NUCLEOTIDE SEQUENCE</scope>
</reference>
<feature type="region of interest" description="Disordered" evidence="1">
    <location>
        <begin position="473"/>
        <end position="562"/>
    </location>
</feature>
<dbReference type="Proteomes" id="UP001295423">
    <property type="component" value="Unassembled WGS sequence"/>
</dbReference>
<feature type="region of interest" description="Disordered" evidence="1">
    <location>
        <begin position="426"/>
        <end position="446"/>
    </location>
</feature>
<dbReference type="EMBL" id="CAKOGP040001446">
    <property type="protein sequence ID" value="CAJ1945660.1"/>
    <property type="molecule type" value="Genomic_DNA"/>
</dbReference>
<feature type="region of interest" description="Disordered" evidence="1">
    <location>
        <begin position="656"/>
        <end position="897"/>
    </location>
</feature>
<feature type="compositionally biased region" description="Low complexity" evidence="1">
    <location>
        <begin position="739"/>
        <end position="753"/>
    </location>
</feature>
<feature type="compositionally biased region" description="Basic and acidic residues" evidence="1">
    <location>
        <begin position="79"/>
        <end position="93"/>
    </location>
</feature>
<sequence>MTLRQEKDRPSDITFDSDPAWEAYGTKKKKDRESHRLGNAKKESRQSHRLGSANDGFGEASISSFALDDEGGLSNDWKSFTEDRGWNEMDMKQAKAWRTAQRERNMARGNGRGGSVSRGNSSSSSLDFDDFQEEPQPTPLKVNPSIGIRRVDRSASTRMVPKVKVNGLKHSTSESQLTGSEEQAQEVSPPSMTRQRSVRQNKSGDIKNMQLDGASEPTGARPRRRTSSAASLSLDNAIEGSGTGGRRAPQRTKSLDVDMIGTSDNNLGNGTTSSNSNPSKSQSFRLGDLHEKPPGRSKRRASSVALNAPPPPPPPHVQNPTATRTEAVRVRSRRRASLAVGAAPSSNVQDLQPDVVPNEAARVRSRRRASLAVNRAPDTAAGLQNLHLDTSNETPRIRTRRRASTAANDVNMNRRIGVQRTKSMDVDMLGSGDSRLGLGQRKGSSRALGVMHSFRNVRRIHSSESQVMSLCNASSLGNESASGITDETETDTPPPPPPPPQQSRSPLTRSPRTRSPRMAKNSDLSSNHTESAKLEQEDKAGPGRNRKNKLSPRSRRRLNIRRINSIDSTCSFSERDVEKVVSNGTKSFESPTTSRQTVQGNRRQGLQRVNSSGLQNLMSGLQSKKNAGLEAEMNEGENLALESANTVAPKRLQAHLDDEKSTTAVGSADSVSNDSSAVSNNSSTNRDLQKTLTRARSGRIQKHIGKEDIPGEAGSVASGSVSHSSTERYEVTRSRSSRLKVVGGNSSSNSLKSGDSESIRSEQSRSTSSQLSRQRPSDNAAPGSTPGSTLSECERTPNSSRVPRKRRETPKRGVDRSKSIDDSMTFGAWTSGDSSVRSRKKLSKSPSRRKSVAAGECQPHSKLYDKERVKNGDNTIHSPFGPHDKGFITSFLGSAQQ</sequence>
<feature type="compositionally biased region" description="Low complexity" evidence="1">
    <location>
        <begin position="667"/>
        <end position="683"/>
    </location>
</feature>
<feature type="compositionally biased region" description="Polar residues" evidence="1">
    <location>
        <begin position="785"/>
        <end position="801"/>
    </location>
</feature>
<name>A0AAD2D0M4_9STRA</name>
<feature type="region of interest" description="Disordered" evidence="1">
    <location>
        <begin position="1"/>
        <end position="327"/>
    </location>
</feature>
<feature type="compositionally biased region" description="Polar residues" evidence="1">
    <location>
        <begin position="684"/>
        <end position="694"/>
    </location>
</feature>
<feature type="compositionally biased region" description="Basic and acidic residues" evidence="1">
    <location>
        <begin position="530"/>
        <end position="541"/>
    </location>
</feature>
<feature type="compositionally biased region" description="Low complexity" evidence="1">
    <location>
        <begin position="713"/>
        <end position="724"/>
    </location>
</feature>
<protein>
    <submittedName>
        <fullName evidence="2">Uncharacterized protein</fullName>
    </submittedName>
</protein>
<evidence type="ECO:0000313" key="2">
    <source>
        <dbReference type="EMBL" id="CAJ1945660.1"/>
    </source>
</evidence>
<evidence type="ECO:0000313" key="3">
    <source>
        <dbReference type="Proteomes" id="UP001295423"/>
    </source>
</evidence>
<feature type="compositionally biased region" description="Pro residues" evidence="1">
    <location>
        <begin position="492"/>
        <end position="501"/>
    </location>
</feature>
<feature type="compositionally biased region" description="Polar residues" evidence="1">
    <location>
        <begin position="473"/>
        <end position="485"/>
    </location>
</feature>
<feature type="compositionally biased region" description="Polar residues" evidence="1">
    <location>
        <begin position="169"/>
        <end position="203"/>
    </location>
</feature>
<gene>
    <name evidence="2" type="ORF">CYCCA115_LOCUS9805</name>
</gene>